<dbReference type="PROSITE" id="PS00894">
    <property type="entry name" value="HTH_DEOR_1"/>
    <property type="match status" value="1"/>
</dbReference>
<dbReference type="PROSITE" id="PS51000">
    <property type="entry name" value="HTH_DEOR_2"/>
    <property type="match status" value="1"/>
</dbReference>
<evidence type="ECO:0000256" key="1">
    <source>
        <dbReference type="ARBA" id="ARBA00023015"/>
    </source>
</evidence>
<comment type="caution">
    <text evidence="5">The sequence shown here is derived from an EMBL/GenBank/DDBJ whole genome shotgun (WGS) entry which is preliminary data.</text>
</comment>
<feature type="domain" description="HTH deoR-type" evidence="4">
    <location>
        <begin position="5"/>
        <end position="60"/>
    </location>
</feature>
<evidence type="ECO:0000256" key="2">
    <source>
        <dbReference type="ARBA" id="ARBA00023125"/>
    </source>
</evidence>
<keyword evidence="2" id="KW-0238">DNA-binding</keyword>
<dbReference type="InterPro" id="IPR037171">
    <property type="entry name" value="NagB/RpiA_transferase-like"/>
</dbReference>
<dbReference type="SMART" id="SM00420">
    <property type="entry name" value="HTH_DEOR"/>
    <property type="match status" value="1"/>
</dbReference>
<organism evidence="5 6">
    <name type="scientific">Floccifex porci</name>
    <dbReference type="NCBI Taxonomy" id="2606629"/>
    <lineage>
        <taxon>Bacteria</taxon>
        <taxon>Bacillati</taxon>
        <taxon>Bacillota</taxon>
        <taxon>Erysipelotrichia</taxon>
        <taxon>Erysipelotrichales</taxon>
        <taxon>Erysipelotrichaceae</taxon>
        <taxon>Floccifex</taxon>
    </lineage>
</organism>
<dbReference type="SMART" id="SM01134">
    <property type="entry name" value="DeoRC"/>
    <property type="match status" value="1"/>
</dbReference>
<dbReference type="InterPro" id="IPR036390">
    <property type="entry name" value="WH_DNA-bd_sf"/>
</dbReference>
<dbReference type="InterPro" id="IPR014036">
    <property type="entry name" value="DeoR-like_C"/>
</dbReference>
<dbReference type="GO" id="GO:0003677">
    <property type="term" value="F:DNA binding"/>
    <property type="evidence" value="ECO:0007669"/>
    <property type="project" value="UniProtKB-KW"/>
</dbReference>
<sequence length="252" mass="28661">MPRNTKQRREEIYQKILNENSVRITDLTHQFQVSSETIRKDISILEQQQLISKKHGIAEINQDYNQLPLDIKIGENSQLKQNIAKKALDYIQDHSIVFLDPGSTTLALCKYLPLKKNLTIVTNSLAIAQMVSQTKHELLFLGGKLQKKGMSMIGVFALQTLEKIQIDTAFMGCDGFYQTGGPTTFSLEEVLIKQQVLTKSKQKILLCDSTKFSKQGTYTFARFSDYDVLITNPISNEQRKLCEGIKRIEIAK</sequence>
<dbReference type="Pfam" id="PF08220">
    <property type="entry name" value="HTH_DeoR"/>
    <property type="match status" value="1"/>
</dbReference>
<dbReference type="GO" id="GO:0003700">
    <property type="term" value="F:DNA-binding transcription factor activity"/>
    <property type="evidence" value="ECO:0007669"/>
    <property type="project" value="InterPro"/>
</dbReference>
<keyword evidence="6" id="KW-1185">Reference proteome</keyword>
<dbReference type="SUPFAM" id="SSF46785">
    <property type="entry name" value="Winged helix' DNA-binding domain"/>
    <property type="match status" value="1"/>
</dbReference>
<dbReference type="InterPro" id="IPR001034">
    <property type="entry name" value="DeoR_HTH"/>
</dbReference>
<keyword evidence="1" id="KW-0805">Transcription regulation</keyword>
<dbReference type="InterPro" id="IPR018356">
    <property type="entry name" value="Tscrpt_reg_HTH_DeoR_CS"/>
</dbReference>
<evidence type="ECO:0000313" key="5">
    <source>
        <dbReference type="EMBL" id="MSS02199.1"/>
    </source>
</evidence>
<accession>A0A7X2N4B3</accession>
<reference evidence="5 6" key="1">
    <citation type="submission" date="2019-08" db="EMBL/GenBank/DDBJ databases">
        <title>In-depth cultivation of the pig gut microbiome towards novel bacterial diversity and tailored functional studies.</title>
        <authorList>
            <person name="Wylensek D."/>
            <person name="Hitch T.C.A."/>
            <person name="Clavel T."/>
        </authorList>
    </citation>
    <scope>NUCLEOTIDE SEQUENCE [LARGE SCALE GENOMIC DNA]</scope>
    <source>
        <strain evidence="5 6">LKV-178-WT-2G</strain>
    </source>
</reference>
<dbReference type="Gene3D" id="1.10.10.10">
    <property type="entry name" value="Winged helix-like DNA-binding domain superfamily/Winged helix DNA-binding domain"/>
    <property type="match status" value="1"/>
</dbReference>
<evidence type="ECO:0000256" key="3">
    <source>
        <dbReference type="ARBA" id="ARBA00023163"/>
    </source>
</evidence>
<evidence type="ECO:0000259" key="4">
    <source>
        <dbReference type="PROSITE" id="PS51000"/>
    </source>
</evidence>
<dbReference type="Gene3D" id="3.40.50.1360">
    <property type="match status" value="1"/>
</dbReference>
<dbReference type="InterPro" id="IPR050313">
    <property type="entry name" value="Carb_Metab_HTH_regulators"/>
</dbReference>
<dbReference type="RefSeq" id="WP_154461184.1">
    <property type="nucleotide sequence ID" value="NZ_VUMM01000023.1"/>
</dbReference>
<dbReference type="EMBL" id="VUMM01000023">
    <property type="protein sequence ID" value="MSS02199.1"/>
    <property type="molecule type" value="Genomic_DNA"/>
</dbReference>
<dbReference type="SUPFAM" id="SSF100950">
    <property type="entry name" value="NagB/RpiA/CoA transferase-like"/>
    <property type="match status" value="1"/>
</dbReference>
<dbReference type="AlphaFoldDB" id="A0A7X2N4B3"/>
<keyword evidence="3" id="KW-0804">Transcription</keyword>
<dbReference type="Pfam" id="PF00455">
    <property type="entry name" value="DeoRC"/>
    <property type="match status" value="1"/>
</dbReference>
<dbReference type="InterPro" id="IPR036388">
    <property type="entry name" value="WH-like_DNA-bd_sf"/>
</dbReference>
<dbReference type="PRINTS" id="PR00037">
    <property type="entry name" value="HTHLACR"/>
</dbReference>
<dbReference type="Proteomes" id="UP000470082">
    <property type="component" value="Unassembled WGS sequence"/>
</dbReference>
<name>A0A7X2N4B3_9FIRM</name>
<protein>
    <submittedName>
        <fullName evidence="5">DeoR/GlpR transcriptional regulator</fullName>
    </submittedName>
</protein>
<gene>
    <name evidence="5" type="ORF">FYJ50_08890</name>
</gene>
<evidence type="ECO:0000313" key="6">
    <source>
        <dbReference type="Proteomes" id="UP000470082"/>
    </source>
</evidence>
<dbReference type="PANTHER" id="PTHR30363:SF44">
    <property type="entry name" value="AGA OPERON TRANSCRIPTIONAL REPRESSOR-RELATED"/>
    <property type="match status" value="1"/>
</dbReference>
<proteinExistence type="predicted"/>
<dbReference type="PANTHER" id="PTHR30363">
    <property type="entry name" value="HTH-TYPE TRANSCRIPTIONAL REGULATOR SRLR-RELATED"/>
    <property type="match status" value="1"/>
</dbReference>